<dbReference type="EMBL" id="BAABCM010000004">
    <property type="protein sequence ID" value="GAA3815959.1"/>
    <property type="molecule type" value="Genomic_DNA"/>
</dbReference>
<organism evidence="3 4">
    <name type="scientific">Amycolatopsis tucumanensis</name>
    <dbReference type="NCBI Taxonomy" id="401106"/>
    <lineage>
        <taxon>Bacteria</taxon>
        <taxon>Bacillati</taxon>
        <taxon>Actinomycetota</taxon>
        <taxon>Actinomycetes</taxon>
        <taxon>Pseudonocardiales</taxon>
        <taxon>Pseudonocardiaceae</taxon>
        <taxon>Amycolatopsis</taxon>
    </lineage>
</organism>
<dbReference type="RefSeq" id="WP_237339972.1">
    <property type="nucleotide sequence ID" value="NZ_BAABCM010000004.1"/>
</dbReference>
<feature type="region of interest" description="Disordered" evidence="1">
    <location>
        <begin position="125"/>
        <end position="177"/>
    </location>
</feature>
<evidence type="ECO:0000313" key="4">
    <source>
        <dbReference type="Proteomes" id="UP001501624"/>
    </source>
</evidence>
<gene>
    <name evidence="3" type="ORF">GCM10022380_37770</name>
</gene>
<evidence type="ECO:0000256" key="2">
    <source>
        <dbReference type="SAM" id="SignalP"/>
    </source>
</evidence>
<evidence type="ECO:0008006" key="5">
    <source>
        <dbReference type="Google" id="ProtNLM"/>
    </source>
</evidence>
<accession>A0ABP7IDM6</accession>
<feature type="compositionally biased region" description="Polar residues" evidence="1">
    <location>
        <begin position="160"/>
        <end position="177"/>
    </location>
</feature>
<dbReference type="PROSITE" id="PS51257">
    <property type="entry name" value="PROKAR_LIPOPROTEIN"/>
    <property type="match status" value="1"/>
</dbReference>
<sequence>MRVRLVLAAAGLLAVLTACDSDGGGSGVASLSSPASTTKAAAAGTEEDQARAYAKCMREHGVDMPDPKAGDGGGIGITIPEGVDRQKAEEATEACKDLLPNGGAPKAVSPEDLDRQRQMAKCLRDHGLDVPDPTADEPGIRIQGSGPDDPRMTAAMEACQQYSPPGAETQNNEEGGR</sequence>
<feature type="compositionally biased region" description="Low complexity" evidence="1">
    <location>
        <begin position="29"/>
        <end position="44"/>
    </location>
</feature>
<feature type="signal peptide" evidence="2">
    <location>
        <begin position="1"/>
        <end position="20"/>
    </location>
</feature>
<protein>
    <recommendedName>
        <fullName evidence="5">Secreted protein</fullName>
    </recommendedName>
</protein>
<feature type="chain" id="PRO_5046338534" description="Secreted protein" evidence="2">
    <location>
        <begin position="21"/>
        <end position="177"/>
    </location>
</feature>
<evidence type="ECO:0000256" key="1">
    <source>
        <dbReference type="SAM" id="MobiDB-lite"/>
    </source>
</evidence>
<keyword evidence="2" id="KW-0732">Signal</keyword>
<feature type="region of interest" description="Disordered" evidence="1">
    <location>
        <begin position="25"/>
        <end position="46"/>
    </location>
</feature>
<evidence type="ECO:0000313" key="3">
    <source>
        <dbReference type="EMBL" id="GAA3815959.1"/>
    </source>
</evidence>
<comment type="caution">
    <text evidence="3">The sequence shown here is derived from an EMBL/GenBank/DDBJ whole genome shotgun (WGS) entry which is preliminary data.</text>
</comment>
<dbReference type="Proteomes" id="UP001501624">
    <property type="component" value="Unassembled WGS sequence"/>
</dbReference>
<name>A0ABP7IDM6_9PSEU</name>
<reference evidence="4" key="1">
    <citation type="journal article" date="2019" name="Int. J. Syst. Evol. Microbiol.">
        <title>The Global Catalogue of Microorganisms (GCM) 10K type strain sequencing project: providing services to taxonomists for standard genome sequencing and annotation.</title>
        <authorList>
            <consortium name="The Broad Institute Genomics Platform"/>
            <consortium name="The Broad Institute Genome Sequencing Center for Infectious Disease"/>
            <person name="Wu L."/>
            <person name="Ma J."/>
        </authorList>
    </citation>
    <scope>NUCLEOTIDE SEQUENCE [LARGE SCALE GENOMIC DNA]</scope>
    <source>
        <strain evidence="4">JCM 17017</strain>
    </source>
</reference>
<keyword evidence="4" id="KW-1185">Reference proteome</keyword>
<proteinExistence type="predicted"/>